<reference evidence="1 2" key="1">
    <citation type="submission" date="2015-09" db="EMBL/GenBank/DDBJ databases">
        <title>Sorangium comparison.</title>
        <authorList>
            <person name="Zaburannyi N."/>
            <person name="Bunk B."/>
            <person name="Overmann J."/>
            <person name="Mueller R."/>
        </authorList>
    </citation>
    <scope>NUCLEOTIDE SEQUENCE [LARGE SCALE GENOMIC DNA]</scope>
    <source>
        <strain evidence="1 2">So ceGT47</strain>
    </source>
</reference>
<name>A0A4P2Q584_SORCE</name>
<organism evidence="1 2">
    <name type="scientific">Sorangium cellulosum</name>
    <name type="common">Polyangium cellulosum</name>
    <dbReference type="NCBI Taxonomy" id="56"/>
    <lineage>
        <taxon>Bacteria</taxon>
        <taxon>Pseudomonadati</taxon>
        <taxon>Myxococcota</taxon>
        <taxon>Polyangia</taxon>
        <taxon>Polyangiales</taxon>
        <taxon>Polyangiaceae</taxon>
        <taxon>Sorangium</taxon>
    </lineage>
</organism>
<gene>
    <name evidence="1" type="ORF">SOCEGT47_050670</name>
</gene>
<proteinExistence type="predicted"/>
<evidence type="ECO:0000313" key="2">
    <source>
        <dbReference type="Proteomes" id="UP000295781"/>
    </source>
</evidence>
<sequence length="77" mass="8537">MIDAMAYFVFRNFPDNTPIPDDCYGCDGTPDWAALLEWICPELSRDEAERLAAIGEASGRGPNLAGLKRLVEEHARP</sequence>
<dbReference type="EMBL" id="CP012670">
    <property type="protein sequence ID" value="AUX24529.1"/>
    <property type="molecule type" value="Genomic_DNA"/>
</dbReference>
<dbReference type="Proteomes" id="UP000295781">
    <property type="component" value="Chromosome"/>
</dbReference>
<dbReference type="AlphaFoldDB" id="A0A4P2Q584"/>
<protein>
    <submittedName>
        <fullName evidence="1">Uncharacterized protein</fullName>
    </submittedName>
</protein>
<evidence type="ECO:0000313" key="1">
    <source>
        <dbReference type="EMBL" id="AUX24529.1"/>
    </source>
</evidence>
<accession>A0A4P2Q584</accession>